<dbReference type="PANTHER" id="PTHR30298:SF0">
    <property type="entry name" value="PROTEIN YBFL-RELATED"/>
    <property type="match status" value="1"/>
</dbReference>
<keyword evidence="1" id="KW-0812">Transmembrane</keyword>
<keyword evidence="4" id="KW-1185">Reference proteome</keyword>
<dbReference type="PANTHER" id="PTHR30298">
    <property type="entry name" value="H REPEAT-ASSOCIATED PREDICTED TRANSPOSASE"/>
    <property type="match status" value="1"/>
</dbReference>
<accession>A0ABT3CVL7</accession>
<organism evidence="3 4">
    <name type="scientific">Reichenbachiella ulvae</name>
    <dbReference type="NCBI Taxonomy" id="2980104"/>
    <lineage>
        <taxon>Bacteria</taxon>
        <taxon>Pseudomonadati</taxon>
        <taxon>Bacteroidota</taxon>
        <taxon>Cytophagia</taxon>
        <taxon>Cytophagales</taxon>
        <taxon>Reichenbachiellaceae</taxon>
        <taxon>Reichenbachiella</taxon>
    </lineage>
</organism>
<dbReference type="NCBIfam" id="NF033564">
    <property type="entry name" value="transpos_ISAs1"/>
    <property type="match status" value="1"/>
</dbReference>
<dbReference type="InterPro" id="IPR051698">
    <property type="entry name" value="Transposase_11-like"/>
</dbReference>
<evidence type="ECO:0000313" key="3">
    <source>
        <dbReference type="EMBL" id="MCV9387644.1"/>
    </source>
</evidence>
<evidence type="ECO:0000313" key="4">
    <source>
        <dbReference type="Proteomes" id="UP001300692"/>
    </source>
</evidence>
<keyword evidence="1" id="KW-0472">Membrane</keyword>
<protein>
    <submittedName>
        <fullName evidence="3">ISAs1 family transposase</fullName>
    </submittedName>
</protein>
<evidence type="ECO:0000259" key="2">
    <source>
        <dbReference type="Pfam" id="PF13808"/>
    </source>
</evidence>
<name>A0ABT3CVL7_9BACT</name>
<feature type="transmembrane region" description="Helical" evidence="1">
    <location>
        <begin position="26"/>
        <end position="44"/>
    </location>
</feature>
<feature type="domain" description="H repeat-associated protein N-terminal" evidence="2">
    <location>
        <begin position="9"/>
        <end position="94"/>
    </location>
</feature>
<proteinExistence type="predicted"/>
<dbReference type="InterPro" id="IPR032806">
    <property type="entry name" value="YbfD_N"/>
</dbReference>
<reference evidence="3 4" key="1">
    <citation type="submission" date="2022-10" db="EMBL/GenBank/DDBJ databases">
        <title>Comparative genomics and taxonomic characterization of three novel marine species of genus Reichenbachiella exhibiting antioxidant and polysaccharide degradation activities.</title>
        <authorList>
            <person name="Muhammad N."/>
            <person name="Lee Y.-J."/>
            <person name="Ko J."/>
            <person name="Kim S.-G."/>
        </authorList>
    </citation>
    <scope>NUCLEOTIDE SEQUENCE [LARGE SCALE GENOMIC DNA]</scope>
    <source>
        <strain evidence="3 4">ABR2-5</strain>
    </source>
</reference>
<dbReference type="Proteomes" id="UP001300692">
    <property type="component" value="Unassembled WGS sequence"/>
</dbReference>
<evidence type="ECO:0000256" key="1">
    <source>
        <dbReference type="SAM" id="Phobius"/>
    </source>
</evidence>
<keyword evidence="1" id="KW-1133">Transmembrane helix</keyword>
<dbReference type="Pfam" id="PF13808">
    <property type="entry name" value="DDE_Tnp_1_assoc"/>
    <property type="match status" value="1"/>
</dbReference>
<sequence length="189" mass="21745">MASESIIWYLGKVKDHRRGAGQRHSLELVLVIVLMSVMSGYYGYRAIGDFIERNRENLLSTFQPKQDRLPTFYTIRRVLMGLDFDSFSHQFYQWSKAYVSIESGEWLSVDGKAIGGTMSDYSKSYQNFINLVTVFVSRQKMVLANGEVINSKESEIPVVRQLIEMLDLKDVVFTMDALHCQKNGRSDYS</sequence>
<dbReference type="EMBL" id="JAOYOD010000001">
    <property type="protein sequence ID" value="MCV9387644.1"/>
    <property type="molecule type" value="Genomic_DNA"/>
</dbReference>
<gene>
    <name evidence="3" type="ORF">N7U62_13265</name>
</gene>
<comment type="caution">
    <text evidence="3">The sequence shown here is derived from an EMBL/GenBank/DDBJ whole genome shotgun (WGS) entry which is preliminary data.</text>
</comment>
<dbReference type="InterPro" id="IPR047647">
    <property type="entry name" value="ISAs1_transpos"/>
</dbReference>